<dbReference type="SMART" id="SM00530">
    <property type="entry name" value="HTH_XRE"/>
    <property type="match status" value="1"/>
</dbReference>
<dbReference type="CDD" id="cd00093">
    <property type="entry name" value="HTH_XRE"/>
    <property type="match status" value="1"/>
</dbReference>
<dbReference type="STRING" id="1125847.NT26_2270"/>
<organism evidence="2 3">
    <name type="scientific">Pseudorhizobium banfieldiae</name>
    <dbReference type="NCBI Taxonomy" id="1125847"/>
    <lineage>
        <taxon>Bacteria</taxon>
        <taxon>Pseudomonadati</taxon>
        <taxon>Pseudomonadota</taxon>
        <taxon>Alphaproteobacteria</taxon>
        <taxon>Hyphomicrobiales</taxon>
        <taxon>Rhizobiaceae</taxon>
        <taxon>Rhizobium/Agrobacterium group</taxon>
        <taxon>Pseudorhizobium</taxon>
    </lineage>
</organism>
<evidence type="ECO:0000313" key="2">
    <source>
        <dbReference type="EMBL" id="CCF19994.1"/>
    </source>
</evidence>
<keyword evidence="3" id="KW-1185">Reference proteome</keyword>
<dbReference type="SUPFAM" id="SSF47413">
    <property type="entry name" value="lambda repressor-like DNA-binding domains"/>
    <property type="match status" value="1"/>
</dbReference>
<dbReference type="EMBL" id="FO082820">
    <property type="protein sequence ID" value="CCF19994.1"/>
    <property type="molecule type" value="Genomic_DNA"/>
</dbReference>
<reference evidence="2 3" key="1">
    <citation type="journal article" date="2013" name="Genome Biol. Evol.">
        <title>Life in an arsenic-containing gold mine: genome and physiology of the autotrophic arsenite-oxidizing bacterium rhizobium sp. NT-26.</title>
        <authorList>
            <person name="Andres J."/>
            <person name="Arsene-Ploetze F."/>
            <person name="Barbe V."/>
            <person name="Brochier-Armanet C."/>
            <person name="Cleiss-Arnold J."/>
            <person name="Coppee J.Y."/>
            <person name="Dillies M.A."/>
            <person name="Geist"/>
            <person name="L"/>
            <person name="Joublin A."/>
            <person name="Koechler S."/>
            <person name="Lassalle F."/>
            <person name="Marchal M."/>
            <person name="Medigue C."/>
            <person name="Muller D."/>
            <person name="Nesme X."/>
            <person name="Plewniak F."/>
            <person name="Proux C."/>
            <person name="Ramirez-Bahena M.H."/>
            <person name="Schenowitz C."/>
            <person name="Sismeiro O."/>
            <person name="Vallenet D."/>
            <person name="Santini J.M."/>
            <person name="Bertin P.N."/>
        </authorList>
    </citation>
    <scope>NUCLEOTIDE SEQUENCE [LARGE SCALE GENOMIC DNA]</scope>
    <source>
        <strain evidence="2 3">NT-26</strain>
    </source>
</reference>
<name>L0NGI0_9HYPH</name>
<evidence type="ECO:0000313" key="3">
    <source>
        <dbReference type="Proteomes" id="UP000010792"/>
    </source>
</evidence>
<feature type="domain" description="HTH cro/C1-type" evidence="1">
    <location>
        <begin position="10"/>
        <end position="64"/>
    </location>
</feature>
<evidence type="ECO:0000259" key="1">
    <source>
        <dbReference type="PROSITE" id="PS50943"/>
    </source>
</evidence>
<proteinExistence type="predicted"/>
<sequence>MATLLTADLIRAGRALLGWTQLELARRSGVTQKALSDFELGKKPLTAKVSDKLRVVLEENRVQFIAVNAESSEIVGAGVRWRPEHHGLDIKIL</sequence>
<protein>
    <recommendedName>
        <fullName evidence="1">HTH cro/C1-type domain-containing protein</fullName>
    </recommendedName>
</protein>
<dbReference type="InterPro" id="IPR010982">
    <property type="entry name" value="Lambda_DNA-bd_dom_sf"/>
</dbReference>
<gene>
    <name evidence="2" type="ORF">NT26_2270</name>
</gene>
<dbReference type="GO" id="GO:0003677">
    <property type="term" value="F:DNA binding"/>
    <property type="evidence" value="ECO:0007669"/>
    <property type="project" value="InterPro"/>
</dbReference>
<dbReference type="Proteomes" id="UP000010792">
    <property type="component" value="Chromosome"/>
</dbReference>
<dbReference type="OrthoDB" id="9796370at2"/>
<dbReference type="KEGG" id="rht:NT26_2270"/>
<dbReference type="Pfam" id="PF01381">
    <property type="entry name" value="HTH_3"/>
    <property type="match status" value="1"/>
</dbReference>
<dbReference type="InterPro" id="IPR001387">
    <property type="entry name" value="Cro/C1-type_HTH"/>
</dbReference>
<accession>L0NGI0</accession>
<dbReference type="PROSITE" id="PS50943">
    <property type="entry name" value="HTH_CROC1"/>
    <property type="match status" value="1"/>
</dbReference>
<dbReference type="AlphaFoldDB" id="L0NGI0"/>
<dbReference type="RefSeq" id="WP_065814529.1">
    <property type="nucleotide sequence ID" value="NZ_FO082820.1"/>
</dbReference>
<dbReference type="Gene3D" id="1.10.260.40">
    <property type="entry name" value="lambda repressor-like DNA-binding domains"/>
    <property type="match status" value="1"/>
</dbReference>